<name>A0A4C1WBV8_EUMVA</name>
<evidence type="ECO:0000313" key="1">
    <source>
        <dbReference type="EMBL" id="GBP48543.1"/>
    </source>
</evidence>
<comment type="caution">
    <text evidence="1">The sequence shown here is derived from an EMBL/GenBank/DDBJ whole genome shotgun (WGS) entry which is preliminary data.</text>
</comment>
<proteinExistence type="predicted"/>
<accession>A0A4C1WBV8</accession>
<dbReference type="EMBL" id="BGZK01000526">
    <property type="protein sequence ID" value="GBP48543.1"/>
    <property type="molecule type" value="Genomic_DNA"/>
</dbReference>
<gene>
    <name evidence="1" type="ORF">EVAR_38515_1</name>
</gene>
<dbReference type="AlphaFoldDB" id="A0A4C1WBV8"/>
<keyword evidence="2" id="KW-1185">Reference proteome</keyword>
<dbReference type="Proteomes" id="UP000299102">
    <property type="component" value="Unassembled WGS sequence"/>
</dbReference>
<sequence length="108" mass="12086">MASVITVFGSPQHTLVQRRRSPRSPNSRQTILNKVHDTIGERPRNSCIVNKYKQMRRIPIEDLNSQAEHETRGFGLRRLRLALCAPAHSALSYANAVSPLLRGDTALA</sequence>
<protein>
    <submittedName>
        <fullName evidence="1">Uncharacterized protein</fullName>
    </submittedName>
</protein>
<reference evidence="1 2" key="1">
    <citation type="journal article" date="2019" name="Commun. Biol.">
        <title>The bagworm genome reveals a unique fibroin gene that provides high tensile strength.</title>
        <authorList>
            <person name="Kono N."/>
            <person name="Nakamura H."/>
            <person name="Ohtoshi R."/>
            <person name="Tomita M."/>
            <person name="Numata K."/>
            <person name="Arakawa K."/>
        </authorList>
    </citation>
    <scope>NUCLEOTIDE SEQUENCE [LARGE SCALE GENOMIC DNA]</scope>
</reference>
<evidence type="ECO:0000313" key="2">
    <source>
        <dbReference type="Proteomes" id="UP000299102"/>
    </source>
</evidence>
<organism evidence="1 2">
    <name type="scientific">Eumeta variegata</name>
    <name type="common">Bagworm moth</name>
    <name type="synonym">Eumeta japonica</name>
    <dbReference type="NCBI Taxonomy" id="151549"/>
    <lineage>
        <taxon>Eukaryota</taxon>
        <taxon>Metazoa</taxon>
        <taxon>Ecdysozoa</taxon>
        <taxon>Arthropoda</taxon>
        <taxon>Hexapoda</taxon>
        <taxon>Insecta</taxon>
        <taxon>Pterygota</taxon>
        <taxon>Neoptera</taxon>
        <taxon>Endopterygota</taxon>
        <taxon>Lepidoptera</taxon>
        <taxon>Glossata</taxon>
        <taxon>Ditrysia</taxon>
        <taxon>Tineoidea</taxon>
        <taxon>Psychidae</taxon>
        <taxon>Oiketicinae</taxon>
        <taxon>Eumeta</taxon>
    </lineage>
</organism>